<name>A0AAE3E8Z1_9FIRM</name>
<accession>A0AAE3E8Z1</accession>
<dbReference type="AlphaFoldDB" id="A0AAE3E8Z1"/>
<reference evidence="1" key="1">
    <citation type="submission" date="2021-10" db="EMBL/GenBank/DDBJ databases">
        <title>Anaerobic single-cell dispensing facilitates the cultivation of human gut bacteria.</title>
        <authorList>
            <person name="Afrizal A."/>
        </authorList>
    </citation>
    <scope>NUCLEOTIDE SEQUENCE</scope>
    <source>
        <strain evidence="1">CLA-AA-H215</strain>
    </source>
</reference>
<dbReference type="RefSeq" id="WP_308452822.1">
    <property type="nucleotide sequence ID" value="NZ_JAJEQR010000008.1"/>
</dbReference>
<evidence type="ECO:0000313" key="1">
    <source>
        <dbReference type="EMBL" id="MCC2230112.1"/>
    </source>
</evidence>
<organism evidence="1 2">
    <name type="scientific">Hominifimenecus microfluidus</name>
    <dbReference type="NCBI Taxonomy" id="2885348"/>
    <lineage>
        <taxon>Bacteria</taxon>
        <taxon>Bacillati</taxon>
        <taxon>Bacillota</taxon>
        <taxon>Clostridia</taxon>
        <taxon>Lachnospirales</taxon>
        <taxon>Lachnospiraceae</taxon>
        <taxon>Hominifimenecus</taxon>
    </lineage>
</organism>
<protein>
    <submittedName>
        <fullName evidence="1">DUF5028 domain-containing protein</fullName>
    </submittedName>
</protein>
<evidence type="ECO:0000313" key="2">
    <source>
        <dbReference type="Proteomes" id="UP001198182"/>
    </source>
</evidence>
<dbReference type="Proteomes" id="UP001198182">
    <property type="component" value="Unassembled WGS sequence"/>
</dbReference>
<keyword evidence="2" id="KW-1185">Reference proteome</keyword>
<gene>
    <name evidence="1" type="ORF">LKD81_03735</name>
</gene>
<comment type="caution">
    <text evidence="1">The sequence shown here is derived from an EMBL/GenBank/DDBJ whole genome shotgun (WGS) entry which is preliminary data.</text>
</comment>
<proteinExistence type="predicted"/>
<dbReference type="Pfam" id="PF16431">
    <property type="entry name" value="DUF5028"/>
    <property type="match status" value="1"/>
</dbReference>
<dbReference type="EMBL" id="JAJEQR010000008">
    <property type="protein sequence ID" value="MCC2230112.1"/>
    <property type="molecule type" value="Genomic_DNA"/>
</dbReference>
<sequence length="195" mass="23602">MKRKKQKKRIILLAVVLLIAAAWGMRVYWLNQKYPDVERKTYDLQEEVELGKDIIDYDTMKGYFVTIESADIYEYEDLLSQYDLEDFTERDAPERIYLLKVRLRNTNNTETGIDLLSWKIQSNSVSQSLDFELYYELNQLDTYSVALREDSEKEFLLPYNLRKDFFYPSEWENLEDYEMWLTVTWYPTKKMLLLI</sequence>
<dbReference type="InterPro" id="IPR032209">
    <property type="entry name" value="DUF5028"/>
</dbReference>